<organism evidence="2 3">
    <name type="scientific">Clostridium disporicum</name>
    <dbReference type="NCBI Taxonomy" id="84024"/>
    <lineage>
        <taxon>Bacteria</taxon>
        <taxon>Bacillati</taxon>
        <taxon>Bacillota</taxon>
        <taxon>Clostridia</taxon>
        <taxon>Eubacteriales</taxon>
        <taxon>Clostridiaceae</taxon>
        <taxon>Clostridium</taxon>
    </lineage>
</organism>
<gene>
    <name evidence="2" type="ORF">ERS852471_01272</name>
</gene>
<dbReference type="EMBL" id="CYZX01000007">
    <property type="protein sequence ID" value="CUO28337.1"/>
    <property type="molecule type" value="Genomic_DNA"/>
</dbReference>
<evidence type="ECO:0000256" key="1">
    <source>
        <dbReference type="SAM" id="Phobius"/>
    </source>
</evidence>
<dbReference type="Proteomes" id="UP000095594">
    <property type="component" value="Unassembled WGS sequence"/>
</dbReference>
<keyword evidence="1" id="KW-0472">Membrane</keyword>
<reference evidence="2 3" key="1">
    <citation type="submission" date="2015-09" db="EMBL/GenBank/DDBJ databases">
        <authorList>
            <consortium name="Pathogen Informatics"/>
        </authorList>
    </citation>
    <scope>NUCLEOTIDE SEQUENCE [LARGE SCALE GENOMIC DNA]</scope>
    <source>
        <strain evidence="2 3">2789STDY5834856</strain>
    </source>
</reference>
<proteinExistence type="predicted"/>
<name>A0A174DSY1_9CLOT</name>
<accession>A0A174DSY1</accession>
<feature type="transmembrane region" description="Helical" evidence="1">
    <location>
        <begin position="9"/>
        <end position="29"/>
    </location>
</feature>
<dbReference type="OrthoDB" id="1907436at2"/>
<dbReference type="RefSeq" id="WP_055264825.1">
    <property type="nucleotide sequence ID" value="NZ_CABIXQ010000007.1"/>
</dbReference>
<protein>
    <submittedName>
        <fullName evidence="2">Uncharacterized protein</fullName>
    </submittedName>
</protein>
<dbReference type="AlphaFoldDB" id="A0A174DSY1"/>
<keyword evidence="1" id="KW-1133">Transmembrane helix</keyword>
<evidence type="ECO:0000313" key="2">
    <source>
        <dbReference type="EMBL" id="CUO28337.1"/>
    </source>
</evidence>
<sequence length="287" mass="33762">MNNEKNKKLYMAISVIIIFILLIFIIITLKNIYGNSSKQIKESYDFLYELEKVDAISEMDRMSINEFQEIKKVSDFANVKYTIVNNNYVIELNDEYKVIGFFEQNVRKIYNVDKLTVKDCKEYAKKYLNKIYKGEVTFKEVKDKNLDENPFYTMVYYKMNNGYICYSNEIVIKINKYDGTLVGYSNYSGNDEKFLSNIYITEEDSKNIFNNYMKELGLEGEIVSNPKIGYFNIDGEANQICYIIIYKMIEKDNNVKFNDIVINAETGEIVKHIINIIELIYGEDIDK</sequence>
<keyword evidence="1" id="KW-0812">Transmembrane</keyword>
<evidence type="ECO:0000313" key="3">
    <source>
        <dbReference type="Proteomes" id="UP000095594"/>
    </source>
</evidence>